<organism evidence="4 5">
    <name type="scientific">Helcococcus bovis</name>
    <dbReference type="NCBI Taxonomy" id="3153252"/>
    <lineage>
        <taxon>Bacteria</taxon>
        <taxon>Bacillati</taxon>
        <taxon>Bacillota</taxon>
        <taxon>Tissierellia</taxon>
        <taxon>Tissierellales</taxon>
        <taxon>Peptoniphilaceae</taxon>
        <taxon>Helcococcus</taxon>
    </lineage>
</organism>
<accession>A0ABW9F7X0</accession>
<proteinExistence type="inferred from homology"/>
<dbReference type="SUPFAM" id="SSF55811">
    <property type="entry name" value="Nudix"/>
    <property type="match status" value="1"/>
</dbReference>
<gene>
    <name evidence="4" type="ORF">ABGF40_06750</name>
</gene>
<evidence type="ECO:0000256" key="1">
    <source>
        <dbReference type="ARBA" id="ARBA00022801"/>
    </source>
</evidence>
<feature type="domain" description="Nudix hydrolase" evidence="3">
    <location>
        <begin position="1"/>
        <end position="129"/>
    </location>
</feature>
<dbReference type="InterPro" id="IPR020084">
    <property type="entry name" value="NUDIX_hydrolase_CS"/>
</dbReference>
<dbReference type="PROSITE" id="PS00893">
    <property type="entry name" value="NUDIX_BOX"/>
    <property type="match status" value="1"/>
</dbReference>
<comment type="caution">
    <text evidence="4">The sequence shown here is derived from an EMBL/GenBank/DDBJ whole genome shotgun (WGS) entry which is preliminary data.</text>
</comment>
<dbReference type="CDD" id="cd03673">
    <property type="entry name" value="NUDIX_Ap6A_hydrolase"/>
    <property type="match status" value="1"/>
</dbReference>
<dbReference type="PRINTS" id="PR00502">
    <property type="entry name" value="NUDIXFAMILY"/>
</dbReference>
<dbReference type="EMBL" id="JBFNFH010000017">
    <property type="protein sequence ID" value="MFM1525374.1"/>
    <property type="molecule type" value="Genomic_DNA"/>
</dbReference>
<dbReference type="InterPro" id="IPR015797">
    <property type="entry name" value="NUDIX_hydrolase-like_dom_sf"/>
</dbReference>
<keyword evidence="1 2" id="KW-0378">Hydrolase</keyword>
<protein>
    <submittedName>
        <fullName evidence="4">NUDIX hydrolase</fullName>
        <ecNumber evidence="4">3.6.-.-</ecNumber>
    </submittedName>
</protein>
<dbReference type="InterPro" id="IPR000086">
    <property type="entry name" value="NUDIX_hydrolase_dom"/>
</dbReference>
<dbReference type="InterPro" id="IPR020476">
    <property type="entry name" value="Nudix_hydrolase"/>
</dbReference>
<keyword evidence="5" id="KW-1185">Reference proteome</keyword>
<dbReference type="InterPro" id="IPR051325">
    <property type="entry name" value="Nudix_hydrolase_domain"/>
</dbReference>
<dbReference type="GO" id="GO:0016787">
    <property type="term" value="F:hydrolase activity"/>
    <property type="evidence" value="ECO:0007669"/>
    <property type="project" value="UniProtKB-KW"/>
</dbReference>
<name>A0ABW9F7X0_9FIRM</name>
<dbReference type="RefSeq" id="WP_408105128.1">
    <property type="nucleotide sequence ID" value="NZ_JBFNFH010000017.1"/>
</dbReference>
<dbReference type="PANTHER" id="PTHR21340:SF0">
    <property type="entry name" value="BIS(5'-NUCLEOSYL)-TETRAPHOSPHATASE [ASYMMETRICAL]"/>
    <property type="match status" value="1"/>
</dbReference>
<dbReference type="PROSITE" id="PS51462">
    <property type="entry name" value="NUDIX"/>
    <property type="match status" value="1"/>
</dbReference>
<reference evidence="4 5" key="1">
    <citation type="journal article" date="2024" name="Front. Microbiol.">
        <title>Pangenomic and biochemical analyses of Helcococcus ovis reveal widespread tetracycline resistance and a novel bacterial species, Helcococcus bovis.</title>
        <authorList>
            <person name="Cunha F."/>
            <person name="Zhai Y."/>
            <person name="Casaro S."/>
            <person name="Jones K.L."/>
            <person name="Hernandez M."/>
            <person name="Bisinotto R.S."/>
            <person name="Kariyawasam S."/>
            <person name="Brown M.B."/>
            <person name="Phillips A."/>
            <person name="Jeong K.C."/>
            <person name="Galvao K.N."/>
        </authorList>
    </citation>
    <scope>NUCLEOTIDE SEQUENCE [LARGE SCALE GENOMIC DNA]</scope>
    <source>
        <strain evidence="4 5">KG197</strain>
    </source>
</reference>
<dbReference type="Pfam" id="PF00293">
    <property type="entry name" value="NUDIX"/>
    <property type="match status" value="1"/>
</dbReference>
<dbReference type="Gene3D" id="3.90.79.10">
    <property type="entry name" value="Nucleoside Triphosphate Pyrophosphohydrolase"/>
    <property type="match status" value="1"/>
</dbReference>
<evidence type="ECO:0000313" key="4">
    <source>
        <dbReference type="EMBL" id="MFM1525374.1"/>
    </source>
</evidence>
<dbReference type="PANTHER" id="PTHR21340">
    <property type="entry name" value="DIADENOSINE 5,5-P1,P4-TETRAPHOSPHATE PYROPHOSPHOHYDROLASE MUTT"/>
    <property type="match status" value="1"/>
</dbReference>
<dbReference type="Proteomes" id="UP001629536">
    <property type="component" value="Unassembled WGS sequence"/>
</dbReference>
<comment type="similarity">
    <text evidence="2">Belongs to the Nudix hydrolase family.</text>
</comment>
<dbReference type="EC" id="3.6.-.-" evidence="4"/>
<sequence length="137" mass="15893">MREHSAGGVVINDGKVLILKKYYGDWVLPKGKMENNETTDITAVREVEEETGIKAEIIQKIGYARYHYLNQENEDVSKRVDYYLMMQTGGKLIPQKEEGFSFADFVEYKTAIDILRHDSEKKMVINAIKIYRKIRGK</sequence>
<evidence type="ECO:0000313" key="5">
    <source>
        <dbReference type="Proteomes" id="UP001629536"/>
    </source>
</evidence>
<evidence type="ECO:0000256" key="2">
    <source>
        <dbReference type="RuleBase" id="RU003476"/>
    </source>
</evidence>
<evidence type="ECO:0000259" key="3">
    <source>
        <dbReference type="PROSITE" id="PS51462"/>
    </source>
</evidence>